<dbReference type="GO" id="GO:0032049">
    <property type="term" value="P:cardiolipin biosynthetic process"/>
    <property type="evidence" value="ECO:0007669"/>
    <property type="project" value="UniProtKB-ARBA"/>
</dbReference>
<evidence type="ECO:0000256" key="3">
    <source>
        <dbReference type="ARBA" id="ARBA00018392"/>
    </source>
</evidence>
<dbReference type="Pfam" id="PF00614">
    <property type="entry name" value="PLDc"/>
    <property type="match status" value="1"/>
</dbReference>
<comment type="function">
    <text evidence="1">Could be a virulence factor.</text>
</comment>
<evidence type="ECO:0000256" key="2">
    <source>
        <dbReference type="ARBA" id="ARBA00004613"/>
    </source>
</evidence>
<evidence type="ECO:0000259" key="6">
    <source>
        <dbReference type="PROSITE" id="PS50035"/>
    </source>
</evidence>
<dbReference type="PANTHER" id="PTHR21248">
    <property type="entry name" value="CARDIOLIPIN SYNTHASE"/>
    <property type="match status" value="1"/>
</dbReference>
<dbReference type="InterPro" id="IPR001736">
    <property type="entry name" value="PLipase_D/transphosphatidylase"/>
</dbReference>
<comment type="subcellular location">
    <subcellularLocation>
        <location evidence="2">Secreted</location>
    </subcellularLocation>
</comment>
<dbReference type="SMART" id="SM00155">
    <property type="entry name" value="PLDc"/>
    <property type="match status" value="2"/>
</dbReference>
<feature type="domain" description="PLD phosphodiesterase" evidence="6">
    <location>
        <begin position="170"/>
        <end position="197"/>
    </location>
</feature>
<dbReference type="InterPro" id="IPR025202">
    <property type="entry name" value="PLD-like_dom"/>
</dbReference>
<organism evidence="7 8">
    <name type="scientific">Kangsaoukella pontilimi</name>
    <dbReference type="NCBI Taxonomy" id="2691042"/>
    <lineage>
        <taxon>Bacteria</taxon>
        <taxon>Pseudomonadati</taxon>
        <taxon>Pseudomonadota</taxon>
        <taxon>Alphaproteobacteria</taxon>
        <taxon>Rhodobacterales</taxon>
        <taxon>Paracoccaceae</taxon>
        <taxon>Kangsaoukella</taxon>
    </lineage>
</organism>
<dbReference type="Pfam" id="PF13091">
    <property type="entry name" value="PLDc_2"/>
    <property type="match status" value="1"/>
</dbReference>
<dbReference type="CDD" id="cd09105">
    <property type="entry name" value="PLDc_vPLD1_2_like_2"/>
    <property type="match status" value="1"/>
</dbReference>
<gene>
    <name evidence="7" type="ORF">GQ651_09730</name>
</gene>
<dbReference type="PANTHER" id="PTHR21248:SF22">
    <property type="entry name" value="PHOSPHOLIPASE D"/>
    <property type="match status" value="1"/>
</dbReference>
<keyword evidence="4" id="KW-0964">Secreted</keyword>
<comment type="caution">
    <text evidence="7">The sequence shown here is derived from an EMBL/GenBank/DDBJ whole genome shotgun (WGS) entry which is preliminary data.</text>
</comment>
<keyword evidence="8" id="KW-1185">Reference proteome</keyword>
<feature type="domain" description="PLD phosphodiesterase" evidence="6">
    <location>
        <begin position="388"/>
        <end position="410"/>
    </location>
</feature>
<dbReference type="GO" id="GO:0030572">
    <property type="term" value="F:phosphatidyltransferase activity"/>
    <property type="evidence" value="ECO:0007669"/>
    <property type="project" value="UniProtKB-ARBA"/>
</dbReference>
<dbReference type="Proteomes" id="UP000480350">
    <property type="component" value="Unassembled WGS sequence"/>
</dbReference>
<name>A0A7C9J3E3_9RHOB</name>
<proteinExistence type="predicted"/>
<sequence length="500" mass="55259">MTSAETSLDAARAAVQDVQVCVTAAEAFPEFERLFLTAETEIIGGFRVFDLRTRLRSDAARAIGETWLDLLVHTLNRGVTVTLVLTDFDPVVGAKYHRKSWRTARQMAIAKEIAVAGQLNFRVDTHGARAGVVPRMALRGKVREKFEEQEVDKLTPGLWNLSENDLFELVPATHHQKLAVFDRKTLYIGGLDLDERRFDRLKHDRSADDTWQDVQLIVSGPVVAAAQEHLESFEAVTDARTAPTAQAPGFVRTLSQRRGIAPFHVSPKSCVTEIEAAHLEAIGRSERFIYLETQFLRHQPLADALARRAAEAPDLHLVVVLPAAPETVAFDGNTGRDAKMAEHLQATAIEKLQEAFGDRVLICSPVQPRASDKDDRTALCGSPIIYVHSKVSIFDTREAIVSSANLNGRSMRWDTEAGVHLTEEAAVTKLRSRLLGHWTGDAADEPKAGREGSFHSRLGELVMANGRAKPEERNGFLVPYDLEAARELAAAEPFMPDELV</sequence>
<protein>
    <recommendedName>
        <fullName evidence="3">Phospholipase D</fullName>
    </recommendedName>
    <alternativeName>
        <fullName evidence="5">Choline phosphatase</fullName>
    </alternativeName>
</protein>
<dbReference type="PROSITE" id="PS50035">
    <property type="entry name" value="PLD"/>
    <property type="match status" value="2"/>
</dbReference>
<evidence type="ECO:0000256" key="4">
    <source>
        <dbReference type="ARBA" id="ARBA00022525"/>
    </source>
</evidence>
<evidence type="ECO:0000256" key="5">
    <source>
        <dbReference type="ARBA" id="ARBA00029594"/>
    </source>
</evidence>
<dbReference type="AlphaFoldDB" id="A0A7C9J3E3"/>
<evidence type="ECO:0000313" key="7">
    <source>
        <dbReference type="EMBL" id="MXQ08121.1"/>
    </source>
</evidence>
<dbReference type="Gene3D" id="3.30.870.10">
    <property type="entry name" value="Endonuclease Chain A"/>
    <property type="match status" value="2"/>
</dbReference>
<dbReference type="EMBL" id="WUPT01000002">
    <property type="protein sequence ID" value="MXQ08121.1"/>
    <property type="molecule type" value="Genomic_DNA"/>
</dbReference>
<reference evidence="7 8" key="1">
    <citation type="submission" date="2019-12" db="EMBL/GenBank/DDBJ databases">
        <authorList>
            <person name="Lee S.D."/>
        </authorList>
    </citation>
    <scope>NUCLEOTIDE SEQUENCE [LARGE SCALE GENOMIC DNA]</scope>
    <source>
        <strain evidence="7 8">GH1-50</strain>
    </source>
</reference>
<reference evidence="7 8" key="2">
    <citation type="submission" date="2020-03" db="EMBL/GenBank/DDBJ databases">
        <title>Kangsaoukella pontilimi gen. nov., sp. nov., a new member of the family Rhodobacteraceae isolated from a tidal mudflat.</title>
        <authorList>
            <person name="Kim I.S."/>
        </authorList>
    </citation>
    <scope>NUCLEOTIDE SEQUENCE [LARGE SCALE GENOMIC DNA]</scope>
    <source>
        <strain evidence="7 8">GH1-50</strain>
    </source>
</reference>
<evidence type="ECO:0000256" key="1">
    <source>
        <dbReference type="ARBA" id="ARBA00003145"/>
    </source>
</evidence>
<accession>A0A7C9J3E3</accession>
<dbReference type="SUPFAM" id="SSF56024">
    <property type="entry name" value="Phospholipase D/nuclease"/>
    <property type="match status" value="2"/>
</dbReference>
<dbReference type="GO" id="GO:0005576">
    <property type="term" value="C:extracellular region"/>
    <property type="evidence" value="ECO:0007669"/>
    <property type="project" value="UniProtKB-SubCell"/>
</dbReference>
<evidence type="ECO:0000313" key="8">
    <source>
        <dbReference type="Proteomes" id="UP000480350"/>
    </source>
</evidence>